<dbReference type="EMBL" id="AITY01000024">
    <property type="protein sequence ID" value="EOM25338.1"/>
    <property type="molecule type" value="Genomic_DNA"/>
</dbReference>
<protein>
    <submittedName>
        <fullName evidence="1">Uncharacterized protein</fullName>
    </submittedName>
</protein>
<evidence type="ECO:0000313" key="1">
    <source>
        <dbReference type="EMBL" id="EOM25338.1"/>
    </source>
</evidence>
<dbReference type="AlphaFoldDB" id="A0A829FIF8"/>
<comment type="caution">
    <text evidence="1">The sequence shown here is derived from an EMBL/GenBank/DDBJ whole genome shotgun (WGS) entry which is preliminary data.</text>
</comment>
<gene>
    <name evidence="1" type="ORF">SSM_01223</name>
</gene>
<name>A0A829FIF8_ENTFC</name>
<accession>A0A829FIF8</accession>
<reference evidence="1 2" key="1">
    <citation type="submission" date="2013-02" db="EMBL/GenBank/DDBJ databases">
        <title>The Genome Sequence of Enterococcus faecium HM1072.</title>
        <authorList>
            <consortium name="The Broad Institute Genome Sequencing Platform"/>
            <consortium name="The Broad Institute Genome Sequencing Center for Infectious Disease"/>
            <person name="Earl A.M."/>
            <person name="Gilmore M.S."/>
            <person name="Lebreton F."/>
            <person name="Courvalin P."/>
            <person name="Walker B."/>
            <person name="Young S.K."/>
            <person name="Zeng Q."/>
            <person name="Gargeya S."/>
            <person name="Fitzgerald M."/>
            <person name="Haas B."/>
            <person name="Abouelleil A."/>
            <person name="Alvarado L."/>
            <person name="Arachchi H.M."/>
            <person name="Berlin A.M."/>
            <person name="Chapman S.B."/>
            <person name="Dewar J."/>
            <person name="Goldberg J."/>
            <person name="Griggs A."/>
            <person name="Gujja S."/>
            <person name="Hansen M."/>
            <person name="Howarth C."/>
            <person name="Imamovic A."/>
            <person name="Larimer J."/>
            <person name="McCowan C."/>
            <person name="Murphy C."/>
            <person name="Neiman D."/>
            <person name="Pearson M."/>
            <person name="Priest M."/>
            <person name="Roberts A."/>
            <person name="Saif S."/>
            <person name="Shea T."/>
            <person name="Sisk P."/>
            <person name="Sykes S."/>
            <person name="Wortman J."/>
            <person name="Nusbaum C."/>
            <person name="Birren B."/>
        </authorList>
    </citation>
    <scope>NUCLEOTIDE SEQUENCE [LARGE SCALE GENOMIC DNA]</scope>
    <source>
        <strain evidence="1 2">HM1072</strain>
    </source>
</reference>
<proteinExistence type="predicted"/>
<dbReference type="Proteomes" id="UP000013897">
    <property type="component" value="Unassembled WGS sequence"/>
</dbReference>
<sequence length="49" mass="5490">MIMPQKNQVIENLRMIATILVVIGHCLYPYSEAGRGGDLIRLILLVPII</sequence>
<evidence type="ECO:0000313" key="2">
    <source>
        <dbReference type="Proteomes" id="UP000013897"/>
    </source>
</evidence>
<organism evidence="1 2">
    <name type="scientific">Enterococcus faecium EnGen0192</name>
    <dbReference type="NCBI Taxonomy" id="1157487"/>
    <lineage>
        <taxon>Bacteria</taxon>
        <taxon>Bacillati</taxon>
        <taxon>Bacillota</taxon>
        <taxon>Bacilli</taxon>
        <taxon>Lactobacillales</taxon>
        <taxon>Enterococcaceae</taxon>
        <taxon>Enterococcus</taxon>
    </lineage>
</organism>